<evidence type="ECO:0000313" key="4">
    <source>
        <dbReference type="Proteomes" id="UP000442535"/>
    </source>
</evidence>
<keyword evidence="2" id="KW-1133">Transmembrane helix</keyword>
<protein>
    <submittedName>
        <fullName evidence="3">Uncharacterized protein</fullName>
    </submittedName>
</protein>
<gene>
    <name evidence="3" type="ORF">FYJ63_04765</name>
</gene>
<comment type="caution">
    <text evidence="3">The sequence shown here is derived from an EMBL/GenBank/DDBJ whole genome shotgun (WGS) entry which is preliminary data.</text>
</comment>
<evidence type="ECO:0000256" key="1">
    <source>
        <dbReference type="SAM" id="MobiDB-lite"/>
    </source>
</evidence>
<feature type="transmembrane region" description="Helical" evidence="2">
    <location>
        <begin position="88"/>
        <end position="106"/>
    </location>
</feature>
<keyword evidence="2" id="KW-0812">Transmembrane</keyword>
<dbReference type="RefSeq" id="WP_154544351.1">
    <property type="nucleotide sequence ID" value="NZ_VUMY01000007.1"/>
</dbReference>
<feature type="region of interest" description="Disordered" evidence="1">
    <location>
        <begin position="1"/>
        <end position="26"/>
    </location>
</feature>
<evidence type="ECO:0000313" key="3">
    <source>
        <dbReference type="EMBL" id="MST49546.1"/>
    </source>
</evidence>
<dbReference type="Proteomes" id="UP000442535">
    <property type="component" value="Unassembled WGS sequence"/>
</dbReference>
<reference evidence="3 4" key="1">
    <citation type="submission" date="2019-08" db="EMBL/GenBank/DDBJ databases">
        <title>In-depth cultivation of the pig gut microbiome towards novel bacterial diversity and tailored functional studies.</title>
        <authorList>
            <person name="Wylensek D."/>
            <person name="Hitch T.C.A."/>
            <person name="Clavel T."/>
        </authorList>
    </citation>
    <scope>NUCLEOTIDE SEQUENCE [LARGE SCALE GENOMIC DNA]</scope>
    <source>
        <strain evidence="3 4">RF-GAM-744-WT-7</strain>
    </source>
</reference>
<evidence type="ECO:0000256" key="2">
    <source>
        <dbReference type="SAM" id="Phobius"/>
    </source>
</evidence>
<accession>A0A7K0K227</accession>
<keyword evidence="4" id="KW-1185">Reference proteome</keyword>
<organism evidence="3 4">
    <name type="scientific">Mobiluncus porci</name>
    <dbReference type="NCBI Taxonomy" id="2652278"/>
    <lineage>
        <taxon>Bacteria</taxon>
        <taxon>Bacillati</taxon>
        <taxon>Actinomycetota</taxon>
        <taxon>Actinomycetes</taxon>
        <taxon>Actinomycetales</taxon>
        <taxon>Actinomycetaceae</taxon>
        <taxon>Mobiluncus</taxon>
    </lineage>
</organism>
<dbReference type="EMBL" id="VUMY01000007">
    <property type="protein sequence ID" value="MST49546.1"/>
    <property type="molecule type" value="Genomic_DNA"/>
</dbReference>
<feature type="transmembrane region" description="Helical" evidence="2">
    <location>
        <begin position="127"/>
        <end position="147"/>
    </location>
</feature>
<feature type="transmembrane region" description="Helical" evidence="2">
    <location>
        <begin position="153"/>
        <end position="175"/>
    </location>
</feature>
<keyword evidence="2" id="KW-0472">Membrane</keyword>
<dbReference type="AlphaFoldDB" id="A0A7K0K227"/>
<sequence>MESNSEQADFVAKEAVREPSGGEVAKETLSPEEAAEMLVAVDDVATRVVTIDRFPKWWMAMYVVLPALAYAGGAILQDYILSLGWSKYLALLAFLPMAALYWVLYLTWPKLVRTGLGQDERQLMQTWLMFLPVIWCWPFLGATRGLIEGLQDWYIPAAAFAIIALINFVFLVAVLRWFRRRIQVRAFDFTESEAMWDSAQREINRRLAELDARDKAEKR</sequence>
<proteinExistence type="predicted"/>
<feature type="transmembrane region" description="Helical" evidence="2">
    <location>
        <begin position="57"/>
        <end position="76"/>
    </location>
</feature>
<name>A0A7K0K227_9ACTO</name>